<dbReference type="SUPFAM" id="SSF89009">
    <property type="entry name" value="GAT-like domain"/>
    <property type="match status" value="1"/>
</dbReference>
<dbReference type="AlphaFoldDB" id="A0A4D6M8X1"/>
<dbReference type="GO" id="GO:0043130">
    <property type="term" value="F:ubiquitin binding"/>
    <property type="evidence" value="ECO:0007669"/>
    <property type="project" value="EnsemblPlants"/>
</dbReference>
<proteinExistence type="inferred from homology"/>
<feature type="region of interest" description="Disordered" evidence="6">
    <location>
        <begin position="311"/>
        <end position="402"/>
    </location>
</feature>
<dbReference type="GO" id="GO:0016020">
    <property type="term" value="C:membrane"/>
    <property type="evidence" value="ECO:0007669"/>
    <property type="project" value="UniProtKB-SubCell"/>
</dbReference>
<evidence type="ECO:0000256" key="6">
    <source>
        <dbReference type="SAM" id="MobiDB-lite"/>
    </source>
</evidence>
<keyword evidence="10" id="KW-1185">Reference proteome</keyword>
<evidence type="ECO:0000256" key="3">
    <source>
        <dbReference type="ARBA" id="ARBA00022448"/>
    </source>
</evidence>
<dbReference type="InterPro" id="IPR038425">
    <property type="entry name" value="GAT_sf"/>
</dbReference>
<dbReference type="PROSITE" id="PS50179">
    <property type="entry name" value="VHS"/>
    <property type="match status" value="1"/>
</dbReference>
<dbReference type="Pfam" id="PF00790">
    <property type="entry name" value="VHS"/>
    <property type="match status" value="1"/>
</dbReference>
<dbReference type="Gene3D" id="1.25.40.90">
    <property type="match status" value="1"/>
</dbReference>
<dbReference type="Pfam" id="PF03127">
    <property type="entry name" value="GAT"/>
    <property type="match status" value="1"/>
</dbReference>
<dbReference type="PANTHER" id="PTHR46646">
    <property type="entry name" value="TOM1-LIKE PROTEIN 1"/>
    <property type="match status" value="1"/>
</dbReference>
<feature type="compositionally biased region" description="Acidic residues" evidence="6">
    <location>
        <begin position="345"/>
        <end position="354"/>
    </location>
</feature>
<dbReference type="SMART" id="SM00288">
    <property type="entry name" value="VHS"/>
    <property type="match status" value="1"/>
</dbReference>
<evidence type="ECO:0000259" key="7">
    <source>
        <dbReference type="PROSITE" id="PS50179"/>
    </source>
</evidence>
<evidence type="ECO:0000259" key="8">
    <source>
        <dbReference type="PROSITE" id="PS50909"/>
    </source>
</evidence>
<gene>
    <name evidence="9" type="ORF">DEO72_LG6g2457</name>
</gene>
<dbReference type="InterPro" id="IPR008942">
    <property type="entry name" value="ENTH_VHS"/>
</dbReference>
<dbReference type="PROSITE" id="PS50909">
    <property type="entry name" value="GAT"/>
    <property type="match status" value="1"/>
</dbReference>
<evidence type="ECO:0000313" key="10">
    <source>
        <dbReference type="Proteomes" id="UP000501690"/>
    </source>
</evidence>
<name>A0A4D6M8X1_VIGUN</name>
<dbReference type="Gene3D" id="1.20.58.160">
    <property type="match status" value="1"/>
</dbReference>
<feature type="domain" description="VHS" evidence="7">
    <location>
        <begin position="45"/>
        <end position="166"/>
    </location>
</feature>
<evidence type="ECO:0000256" key="1">
    <source>
        <dbReference type="ARBA" id="ARBA00004170"/>
    </source>
</evidence>
<keyword evidence="3" id="KW-0813">Transport</keyword>
<comment type="similarity">
    <text evidence="2">Belongs to the TOM1 family.</text>
</comment>
<dbReference type="InterPro" id="IPR002014">
    <property type="entry name" value="VHS_dom"/>
</dbReference>
<dbReference type="PANTHER" id="PTHR46646:SF5">
    <property type="entry name" value="TOM1-LIKE PROTEIN 2"/>
    <property type="match status" value="1"/>
</dbReference>
<evidence type="ECO:0000256" key="2">
    <source>
        <dbReference type="ARBA" id="ARBA00007708"/>
    </source>
</evidence>
<feature type="domain" description="GAT" evidence="8">
    <location>
        <begin position="223"/>
        <end position="310"/>
    </location>
</feature>
<keyword evidence="5" id="KW-0472">Membrane</keyword>
<dbReference type="InterPro" id="IPR004152">
    <property type="entry name" value="GAT_dom"/>
</dbReference>
<evidence type="ECO:0000256" key="5">
    <source>
        <dbReference type="ARBA" id="ARBA00023136"/>
    </source>
</evidence>
<feature type="compositionally biased region" description="Basic and acidic residues" evidence="6">
    <location>
        <begin position="383"/>
        <end position="402"/>
    </location>
</feature>
<dbReference type="InterPro" id="IPR044836">
    <property type="entry name" value="TOL_plant"/>
</dbReference>
<dbReference type="CDD" id="cd03561">
    <property type="entry name" value="VHS"/>
    <property type="match status" value="1"/>
</dbReference>
<dbReference type="Proteomes" id="UP000501690">
    <property type="component" value="Linkage Group LG6"/>
</dbReference>
<dbReference type="Gramene" id="Vigun01g143200.1.v1.2">
    <property type="protein sequence ID" value="Vigun01g143200.1.v1.2"/>
    <property type="gene ID" value="Vigun01g143200.v1.2"/>
</dbReference>
<dbReference type="GO" id="GO:0035091">
    <property type="term" value="F:phosphatidylinositol binding"/>
    <property type="evidence" value="ECO:0007669"/>
    <property type="project" value="InterPro"/>
</dbReference>
<sequence>MERLKLAQLGERLKTGGAQMGRMVSGKVKEMLQAPTPESKMVDEATLETMEDPNWGINLRICAMINSDQFNGSEVVKAIKRKINHKNPLVQTLSLDLLEACAMNCDKVFSEIASEKLLDDLVRLIDNPQAHHSTRRRAFQLIRAWGDSEDLAYLPVFRQTYMRLKEGRDDPLDMAGGNSPSIPYASESYAHQYPVDPPERYPIPEAELAIDDPAAFSSNYQHISVEEKKEHLVVARNSLELLSSILNSEAEPKPLKEDLTVSLLGKCKQSLSIIKGIVESTTDDEATLFEALYLNDELQQVVSNYEKLEAAQMSGTQEPQNAEPAKHDAEAVQNPNEVPVRFEIDDSEESEADQNLDRKVPQKSNTLKVNATEVEGNGLAETEIVKDTTEKNGESSFKRNTE</sequence>
<evidence type="ECO:0000313" key="9">
    <source>
        <dbReference type="EMBL" id="QCD97745.1"/>
    </source>
</evidence>
<dbReference type="OrthoDB" id="2018246at2759"/>
<reference evidence="9 10" key="1">
    <citation type="submission" date="2019-04" db="EMBL/GenBank/DDBJ databases">
        <title>An improved genome assembly and genetic linkage map for asparagus bean, Vigna unguiculata ssp. sesquipedialis.</title>
        <authorList>
            <person name="Xia Q."/>
            <person name="Zhang R."/>
            <person name="Dong Y."/>
        </authorList>
    </citation>
    <scope>NUCLEOTIDE SEQUENCE [LARGE SCALE GENOMIC DNA]</scope>
    <source>
        <tissue evidence="9">Leaf</tissue>
    </source>
</reference>
<accession>A0A4D6M8X1</accession>
<dbReference type="EMBL" id="CP039350">
    <property type="protein sequence ID" value="QCD97745.1"/>
    <property type="molecule type" value="Genomic_DNA"/>
</dbReference>
<organism evidence="9 10">
    <name type="scientific">Vigna unguiculata</name>
    <name type="common">Cowpea</name>
    <dbReference type="NCBI Taxonomy" id="3917"/>
    <lineage>
        <taxon>Eukaryota</taxon>
        <taxon>Viridiplantae</taxon>
        <taxon>Streptophyta</taxon>
        <taxon>Embryophyta</taxon>
        <taxon>Tracheophyta</taxon>
        <taxon>Spermatophyta</taxon>
        <taxon>Magnoliopsida</taxon>
        <taxon>eudicotyledons</taxon>
        <taxon>Gunneridae</taxon>
        <taxon>Pentapetalae</taxon>
        <taxon>rosids</taxon>
        <taxon>fabids</taxon>
        <taxon>Fabales</taxon>
        <taxon>Fabaceae</taxon>
        <taxon>Papilionoideae</taxon>
        <taxon>50 kb inversion clade</taxon>
        <taxon>NPAAA clade</taxon>
        <taxon>indigoferoid/millettioid clade</taxon>
        <taxon>Phaseoleae</taxon>
        <taxon>Vigna</taxon>
    </lineage>
</organism>
<comment type="subcellular location">
    <subcellularLocation>
        <location evidence="1">Membrane</location>
        <topology evidence="1">Peripheral membrane protein</topology>
    </subcellularLocation>
</comment>
<dbReference type="GO" id="GO:0043328">
    <property type="term" value="P:protein transport to vacuole involved in ubiquitin-dependent protein catabolic process via the multivesicular body sorting pathway"/>
    <property type="evidence" value="ECO:0007669"/>
    <property type="project" value="InterPro"/>
</dbReference>
<dbReference type="SUPFAM" id="SSF48464">
    <property type="entry name" value="ENTH/VHS domain"/>
    <property type="match status" value="1"/>
</dbReference>
<evidence type="ECO:0000256" key="4">
    <source>
        <dbReference type="ARBA" id="ARBA00022927"/>
    </source>
</evidence>
<protein>
    <submittedName>
        <fullName evidence="9">Signal transducing adaptor molecule</fullName>
    </submittedName>
</protein>
<keyword evidence="4" id="KW-0653">Protein transport</keyword>
<dbReference type="GO" id="GO:0005737">
    <property type="term" value="C:cytoplasm"/>
    <property type="evidence" value="ECO:0007669"/>
    <property type="project" value="EnsemblPlants"/>
</dbReference>